<protein>
    <recommendedName>
        <fullName evidence="4">DUF4402 domain-containing protein</fullName>
    </recommendedName>
</protein>
<dbReference type="AlphaFoldDB" id="A0AAN0RHY4"/>
<evidence type="ECO:0000256" key="1">
    <source>
        <dbReference type="SAM" id="SignalP"/>
    </source>
</evidence>
<evidence type="ECO:0000313" key="3">
    <source>
        <dbReference type="Proteomes" id="UP000028680"/>
    </source>
</evidence>
<proteinExistence type="predicted"/>
<dbReference type="Proteomes" id="UP000028680">
    <property type="component" value="Chromosome"/>
</dbReference>
<evidence type="ECO:0000313" key="2">
    <source>
        <dbReference type="EMBL" id="AII86518.1"/>
    </source>
</evidence>
<dbReference type="KEGG" id="ptp:RCA23_c09630"/>
<gene>
    <name evidence="2" type="ORF">RCA23_c09630</name>
</gene>
<name>A0AAN0RHY4_9RHOB</name>
<keyword evidence="1" id="KW-0732">Signal</keyword>
<sequence length="162" mass="17510">MRFAVSLVLLTALASCAPPLPITDYIADARSPNAKITTQPLRFDVITVRSFVAGHRQERPGARCHIFTPDQRLSAAFQTPAQVRLPLYKGAPAPINGYCSLPGTNLAARFTLEAVNQSAPKNEGLRLTLGSGGPRIAGTISLRDRSKDRYAYPAKLRITLAP</sequence>
<accession>A0AAN0RHY4</accession>
<feature type="chain" id="PRO_5042975451" description="DUF4402 domain-containing protein" evidence="1">
    <location>
        <begin position="18"/>
        <end position="162"/>
    </location>
</feature>
<keyword evidence="3" id="KW-1185">Reference proteome</keyword>
<evidence type="ECO:0008006" key="4">
    <source>
        <dbReference type="Google" id="ProtNLM"/>
    </source>
</evidence>
<dbReference type="EMBL" id="CP003984">
    <property type="protein sequence ID" value="AII86518.1"/>
    <property type="molecule type" value="Genomic_DNA"/>
</dbReference>
<feature type="signal peptide" evidence="1">
    <location>
        <begin position="1"/>
        <end position="17"/>
    </location>
</feature>
<dbReference type="PROSITE" id="PS51257">
    <property type="entry name" value="PROKAR_LIPOPROTEIN"/>
    <property type="match status" value="1"/>
</dbReference>
<organism evidence="2 3">
    <name type="scientific">Planktomarina temperata RCA23</name>
    <dbReference type="NCBI Taxonomy" id="666509"/>
    <lineage>
        <taxon>Bacteria</taxon>
        <taxon>Pseudomonadati</taxon>
        <taxon>Pseudomonadota</taxon>
        <taxon>Alphaproteobacteria</taxon>
        <taxon>Rhodobacterales</taxon>
        <taxon>Paracoccaceae</taxon>
        <taxon>Planktomarina</taxon>
    </lineage>
</organism>
<reference evidence="2 3" key="1">
    <citation type="journal article" date="2014" name="ISME J.">
        <title>Adaptation of an abundant Roseobacter RCA organism to pelagic systems revealed by genomic and transcriptomic analyses.</title>
        <authorList>
            <person name="Voget S."/>
            <person name="Wemheuer B."/>
            <person name="Brinkhoff T."/>
            <person name="Vollmers J."/>
            <person name="Dietrich S."/>
            <person name="Giebel H.A."/>
            <person name="Beardsley C."/>
            <person name="Sardemann C."/>
            <person name="Bakenhus I."/>
            <person name="Billerbeck S."/>
            <person name="Daniel R."/>
            <person name="Simon M."/>
        </authorList>
    </citation>
    <scope>NUCLEOTIDE SEQUENCE [LARGE SCALE GENOMIC DNA]</scope>
    <source>
        <strain evidence="2 3">RCA23</strain>
    </source>
</reference>
<dbReference type="RefSeq" id="WP_044049360.1">
    <property type="nucleotide sequence ID" value="NZ_CP003984.1"/>
</dbReference>